<comment type="subcellular location">
    <subcellularLocation>
        <location evidence="2">Endomembrane system</location>
        <topology evidence="2">Multi-pass membrane protein</topology>
    </subcellularLocation>
</comment>
<dbReference type="FunCoup" id="A0A7J7D7C4">
    <property type="interactions" value="2311"/>
</dbReference>
<dbReference type="PANTHER" id="PTHR33389">
    <property type="entry name" value="FAMILY PROTEIN, PUTATIVE (DUF2921)-RELATED"/>
    <property type="match status" value="1"/>
</dbReference>
<evidence type="ECO:0000256" key="8">
    <source>
        <dbReference type="ARBA" id="ARBA00022989"/>
    </source>
</evidence>
<accession>A0A7J7D7C4</accession>
<dbReference type="AlphaFoldDB" id="A0A7J7D7C4"/>
<evidence type="ECO:0000256" key="7">
    <source>
        <dbReference type="ARBA" id="ARBA00022786"/>
    </source>
</evidence>
<dbReference type="Pfam" id="PF25333">
    <property type="entry name" value="DUF2921_N"/>
    <property type="match status" value="3"/>
</dbReference>
<organism evidence="14 15">
    <name type="scientific">Tripterygium wilfordii</name>
    <name type="common">Thunder God vine</name>
    <dbReference type="NCBI Taxonomy" id="458696"/>
    <lineage>
        <taxon>Eukaryota</taxon>
        <taxon>Viridiplantae</taxon>
        <taxon>Streptophyta</taxon>
        <taxon>Embryophyta</taxon>
        <taxon>Tracheophyta</taxon>
        <taxon>Spermatophyta</taxon>
        <taxon>Magnoliopsida</taxon>
        <taxon>eudicotyledons</taxon>
        <taxon>Gunneridae</taxon>
        <taxon>Pentapetalae</taxon>
        <taxon>rosids</taxon>
        <taxon>fabids</taxon>
        <taxon>Celastrales</taxon>
        <taxon>Celastraceae</taxon>
        <taxon>Tripterygium</taxon>
    </lineage>
</organism>
<dbReference type="GO" id="GO:0061630">
    <property type="term" value="F:ubiquitin protein ligase activity"/>
    <property type="evidence" value="ECO:0007669"/>
    <property type="project" value="UniProtKB-EC"/>
</dbReference>
<keyword evidence="8 10" id="KW-1133">Transmembrane helix</keyword>
<feature type="transmembrane region" description="Helical" evidence="10">
    <location>
        <begin position="668"/>
        <end position="692"/>
    </location>
</feature>
<name>A0A7J7D7C4_TRIWF</name>
<feature type="chain" id="PRO_5029779773" description="RING-type E3 ubiquitin transferase" evidence="11">
    <location>
        <begin position="28"/>
        <end position="950"/>
    </location>
</feature>
<keyword evidence="7" id="KW-0833">Ubl conjugation pathway</keyword>
<dbReference type="Pfam" id="PF11145">
    <property type="entry name" value="DUF2921"/>
    <property type="match status" value="1"/>
</dbReference>
<evidence type="ECO:0000313" key="15">
    <source>
        <dbReference type="Proteomes" id="UP000593562"/>
    </source>
</evidence>
<sequence length="950" mass="107221">MEPRKFPVILLLLCFSINVSLFATVCASYVADSSQIAYSIHCNHIVPESALEPSTFLGGLTAQNLRLQSSSFSGGTEILGEVSQSEYYVIFNAQNARWTLQNGTYAIKGNLMFRTPRNVVYRPEHSKGFRVRGPRFPVRRGVASFRLSGYWSQSTGKLCMVGSGSSYKNAKTGNLGFLNVVLKLGYPVNSSAFDSLVKGALESVDDKRSGTYFEPISILGLSKKLSYEYRLIEKGNECLNGNDEEENLPLNEASRGLCRLLGQISQRFELDYGSNCHNETCNVLGAAGKYMPNVMFFRGIRCIENKKMQILLRFYNSSTIAYSSRFDFDPHTTLIAEGSWDQKKNRLCAVACQILNITDSLTGAFVGNCSIKLSLRFPAVLSLRNQSTMLGQIFSDSTKDEMGHSKKITFHSSWGDMVTVPGLKYEYTETDSVAKFCSNKTSKSRGETYPDGYSLDMRFDMSMTDSKGKLSRGHASPLFVGDQLSYRNLLYGPGSHIEPPLRSNENYQNLLKISYGLSFTPTSFMSNRDMSLSEAVLISAEGIYDRSTGVLCMRGCRHLRSNDLKLMENASMDCGVVINIQFPPLNAKGGERVKGTIMSTRENSDPMYFERLELSSNSIYTTQAKESIWRMDFEITMVLISNTLACVFVGLQLFYVKKHPDVLPFISVVMLLILTLGYMIPLLLNFEALFLANPNRQNVFLRGGGWLEVNEIIVRVVTMIAFLLQFRLLQLTWSARQSNDGQKGLWNYDKKVLYVSLPLYMLGGLVALVIYYINNSHQSPILQRHDAISPQRNMYRIYYQRHLHQQHSLWDGLKSYGGLVLDSFLLPQILLNLFLDSREMALAASFYTGTTLVRLLPHAYDLYRAHSSSWVFELSYIYADHKMDFYSTAWNIVIPCGGLLFALLIFLQQRFGGRCILPKRFRERASYEMVPVDSGVELQGEQIQKNFSTL</sequence>
<dbReference type="EC" id="2.3.2.27" evidence="4"/>
<evidence type="ECO:0000259" key="12">
    <source>
        <dbReference type="Pfam" id="PF11145"/>
    </source>
</evidence>
<dbReference type="OrthoDB" id="607498at2759"/>
<feature type="transmembrane region" description="Helical" evidence="10">
    <location>
        <begin position="752"/>
        <end position="773"/>
    </location>
</feature>
<comment type="pathway">
    <text evidence="3">Protein modification; protein ubiquitination.</text>
</comment>
<reference evidence="14 15" key="1">
    <citation type="journal article" date="2020" name="Nat. Commun.">
        <title>Genome of Tripterygium wilfordii and identification of cytochrome P450 involved in triptolide biosynthesis.</title>
        <authorList>
            <person name="Tu L."/>
            <person name="Su P."/>
            <person name="Zhang Z."/>
            <person name="Gao L."/>
            <person name="Wang J."/>
            <person name="Hu T."/>
            <person name="Zhou J."/>
            <person name="Zhang Y."/>
            <person name="Zhao Y."/>
            <person name="Liu Y."/>
            <person name="Song Y."/>
            <person name="Tong Y."/>
            <person name="Lu Y."/>
            <person name="Yang J."/>
            <person name="Xu C."/>
            <person name="Jia M."/>
            <person name="Peters R.J."/>
            <person name="Huang L."/>
            <person name="Gao W."/>
        </authorList>
    </citation>
    <scope>NUCLEOTIDE SEQUENCE [LARGE SCALE GENOMIC DNA]</scope>
    <source>
        <strain evidence="15">cv. XIE 37</strain>
        <tissue evidence="14">Leaf</tissue>
    </source>
</reference>
<dbReference type="PANTHER" id="PTHR33389:SF22">
    <property type="entry name" value="FAMILY PROTEIN, PUTATIVE (DUF2921)-RELATED"/>
    <property type="match status" value="1"/>
</dbReference>
<evidence type="ECO:0000256" key="5">
    <source>
        <dbReference type="ARBA" id="ARBA00022679"/>
    </source>
</evidence>
<protein>
    <recommendedName>
        <fullName evidence="4">RING-type E3 ubiquitin transferase</fullName>
        <ecNumber evidence="4">2.3.2.27</ecNumber>
    </recommendedName>
</protein>
<dbReference type="InterPro" id="IPR057425">
    <property type="entry name" value="DUF2921_N"/>
</dbReference>
<evidence type="ECO:0000256" key="9">
    <source>
        <dbReference type="ARBA" id="ARBA00023136"/>
    </source>
</evidence>
<gene>
    <name evidence="14" type="ORF">HS088_TW09G00319</name>
</gene>
<evidence type="ECO:0000256" key="1">
    <source>
        <dbReference type="ARBA" id="ARBA00000900"/>
    </source>
</evidence>
<comment type="catalytic activity">
    <reaction evidence="1">
        <text>S-ubiquitinyl-[E2 ubiquitin-conjugating enzyme]-L-cysteine + [acceptor protein]-L-lysine = [E2 ubiquitin-conjugating enzyme]-L-cysteine + N(6)-ubiquitinyl-[acceptor protein]-L-lysine.</text>
        <dbReference type="EC" id="2.3.2.27"/>
    </reaction>
</comment>
<evidence type="ECO:0000256" key="11">
    <source>
        <dbReference type="SAM" id="SignalP"/>
    </source>
</evidence>
<keyword evidence="9 10" id="KW-0472">Membrane</keyword>
<dbReference type="Proteomes" id="UP000593562">
    <property type="component" value="Unassembled WGS sequence"/>
</dbReference>
<keyword evidence="15" id="KW-1185">Reference proteome</keyword>
<dbReference type="InParanoid" id="A0A7J7D7C4"/>
<evidence type="ECO:0000256" key="2">
    <source>
        <dbReference type="ARBA" id="ARBA00004127"/>
    </source>
</evidence>
<evidence type="ECO:0000256" key="10">
    <source>
        <dbReference type="SAM" id="Phobius"/>
    </source>
</evidence>
<feature type="domain" description="DUF2921" evidence="13">
    <location>
        <begin position="38"/>
        <end position="217"/>
    </location>
</feature>
<dbReference type="InterPro" id="IPR021319">
    <property type="entry name" value="DUF2921"/>
</dbReference>
<feature type="domain" description="SWEET-like" evidence="12">
    <location>
        <begin position="623"/>
        <end position="921"/>
    </location>
</feature>
<feature type="transmembrane region" description="Helical" evidence="10">
    <location>
        <begin position="888"/>
        <end position="907"/>
    </location>
</feature>
<keyword evidence="11" id="KW-0732">Signal</keyword>
<feature type="signal peptide" evidence="11">
    <location>
        <begin position="1"/>
        <end position="27"/>
    </location>
</feature>
<feature type="domain" description="DUF2921" evidence="13">
    <location>
        <begin position="290"/>
        <end position="408"/>
    </location>
</feature>
<keyword evidence="6 10" id="KW-0812">Transmembrane</keyword>
<evidence type="ECO:0000256" key="6">
    <source>
        <dbReference type="ARBA" id="ARBA00022692"/>
    </source>
</evidence>
<evidence type="ECO:0000313" key="14">
    <source>
        <dbReference type="EMBL" id="KAF5742275.1"/>
    </source>
</evidence>
<comment type="caution">
    <text evidence="14">The sequence shown here is derived from an EMBL/GenBank/DDBJ whole genome shotgun (WGS) entry which is preliminary data.</text>
</comment>
<feature type="transmembrane region" description="Helical" evidence="10">
    <location>
        <begin position="635"/>
        <end position="656"/>
    </location>
</feature>
<evidence type="ECO:0000256" key="3">
    <source>
        <dbReference type="ARBA" id="ARBA00004906"/>
    </source>
</evidence>
<keyword evidence="5" id="KW-0808">Transferase</keyword>
<evidence type="ECO:0000259" key="13">
    <source>
        <dbReference type="Pfam" id="PF25333"/>
    </source>
</evidence>
<evidence type="ECO:0000256" key="4">
    <source>
        <dbReference type="ARBA" id="ARBA00012483"/>
    </source>
</evidence>
<proteinExistence type="predicted"/>
<feature type="transmembrane region" description="Helical" evidence="10">
    <location>
        <begin position="712"/>
        <end position="731"/>
    </location>
</feature>
<feature type="domain" description="DUF2921" evidence="13">
    <location>
        <begin position="435"/>
        <end position="612"/>
    </location>
</feature>
<dbReference type="EMBL" id="JAAARO010000009">
    <property type="protein sequence ID" value="KAF5742275.1"/>
    <property type="molecule type" value="Genomic_DNA"/>
</dbReference>
<dbReference type="GO" id="GO:0012505">
    <property type="term" value="C:endomembrane system"/>
    <property type="evidence" value="ECO:0007669"/>
    <property type="project" value="UniProtKB-SubCell"/>
</dbReference>